<organism evidence="10 11">
    <name type="scientific">Kineococcus aurantiacus</name>
    <dbReference type="NCBI Taxonomy" id="37633"/>
    <lineage>
        <taxon>Bacteria</taxon>
        <taxon>Bacillati</taxon>
        <taxon>Actinomycetota</taxon>
        <taxon>Actinomycetes</taxon>
        <taxon>Kineosporiales</taxon>
        <taxon>Kineosporiaceae</taxon>
        <taxon>Kineococcus</taxon>
    </lineage>
</organism>
<keyword evidence="2" id="KW-0813">Transport</keyword>
<evidence type="ECO:0000256" key="2">
    <source>
        <dbReference type="ARBA" id="ARBA00022448"/>
    </source>
</evidence>
<dbReference type="InterPro" id="IPR035906">
    <property type="entry name" value="MetI-like_sf"/>
</dbReference>
<dbReference type="AlphaFoldDB" id="A0A7Y9DJ92"/>
<keyword evidence="4 8" id="KW-0812">Transmembrane</keyword>
<keyword evidence="3" id="KW-1003">Cell membrane</keyword>
<comment type="caution">
    <text evidence="10">The sequence shown here is derived from an EMBL/GenBank/DDBJ whole genome shotgun (WGS) entry which is preliminary data.</text>
</comment>
<feature type="transmembrane region" description="Helical" evidence="8">
    <location>
        <begin position="47"/>
        <end position="72"/>
    </location>
</feature>
<sequence>MSGTTRSSTSGTPGTSPTRQRSAGRPGRSSGQVRRARQVKDPAVDRVFMVGVYVLLVTALVVVLVPLLYILASSLSSPAAVSAGRVFLWPVDFSLRGYQVALSNSAIVTGFLNSLFYTVVGAAISVTLTIMIAYPLSIPDLWGRKAITKFVVFTMLFAGGIIPTYLVVQALGLLDTRGALLLPQAIGVWQVIIAVAFLRSSIPDELHEAAQLDGASDLRILFTVVLPLAKPLIAVIALMYGIAQWNSYFDALLYLRDPDLAPLQIVLRNILILNTSGGSTDAAAMMERQQLANLLKYSLIVIATVPLLLVYPFVARYFTKGILVGAVKG</sequence>
<comment type="subcellular location">
    <subcellularLocation>
        <location evidence="1">Cell membrane</location>
        <topology evidence="1">Multi-pass membrane protein</topology>
    </subcellularLocation>
</comment>
<evidence type="ECO:0000256" key="7">
    <source>
        <dbReference type="SAM" id="MobiDB-lite"/>
    </source>
</evidence>
<dbReference type="CDD" id="cd06261">
    <property type="entry name" value="TM_PBP2"/>
    <property type="match status" value="1"/>
</dbReference>
<dbReference type="PANTHER" id="PTHR43744:SF9">
    <property type="entry name" value="POLYGALACTURONAN_RHAMNOGALACTURONAN TRANSPORT SYSTEM PERMEASE PROTEIN YTCP"/>
    <property type="match status" value="1"/>
</dbReference>
<feature type="transmembrane region" description="Helical" evidence="8">
    <location>
        <begin position="146"/>
        <end position="168"/>
    </location>
</feature>
<evidence type="ECO:0000259" key="9">
    <source>
        <dbReference type="PROSITE" id="PS50928"/>
    </source>
</evidence>
<dbReference type="EMBL" id="JACCBB010000001">
    <property type="protein sequence ID" value="NYD21659.1"/>
    <property type="molecule type" value="Genomic_DNA"/>
</dbReference>
<name>A0A7Y9DJ92_9ACTN</name>
<feature type="transmembrane region" description="Helical" evidence="8">
    <location>
        <begin position="115"/>
        <end position="134"/>
    </location>
</feature>
<proteinExistence type="predicted"/>
<evidence type="ECO:0000256" key="5">
    <source>
        <dbReference type="ARBA" id="ARBA00022989"/>
    </source>
</evidence>
<dbReference type="PROSITE" id="PS50928">
    <property type="entry name" value="ABC_TM1"/>
    <property type="match status" value="1"/>
</dbReference>
<dbReference type="Proteomes" id="UP000521922">
    <property type="component" value="Unassembled WGS sequence"/>
</dbReference>
<reference evidence="10 11" key="1">
    <citation type="submission" date="2020-07" db="EMBL/GenBank/DDBJ databases">
        <title>Sequencing the genomes of 1000 actinobacteria strains.</title>
        <authorList>
            <person name="Klenk H.-P."/>
        </authorList>
    </citation>
    <scope>NUCLEOTIDE SEQUENCE [LARGE SCALE GENOMIC DNA]</scope>
    <source>
        <strain evidence="10 11">DSM 7487</strain>
    </source>
</reference>
<keyword evidence="5 8" id="KW-1133">Transmembrane helix</keyword>
<dbReference type="GO" id="GO:0055085">
    <property type="term" value="P:transmembrane transport"/>
    <property type="evidence" value="ECO:0007669"/>
    <property type="project" value="InterPro"/>
</dbReference>
<feature type="transmembrane region" description="Helical" evidence="8">
    <location>
        <begin position="294"/>
        <end position="314"/>
    </location>
</feature>
<dbReference type="Gene3D" id="1.10.3720.10">
    <property type="entry name" value="MetI-like"/>
    <property type="match status" value="1"/>
</dbReference>
<keyword evidence="11" id="KW-1185">Reference proteome</keyword>
<dbReference type="InterPro" id="IPR000515">
    <property type="entry name" value="MetI-like"/>
</dbReference>
<accession>A0A7Y9DJ92</accession>
<feature type="compositionally biased region" description="Low complexity" evidence="7">
    <location>
        <begin position="1"/>
        <end position="19"/>
    </location>
</feature>
<gene>
    <name evidence="10" type="ORF">BJ968_001199</name>
</gene>
<evidence type="ECO:0000313" key="11">
    <source>
        <dbReference type="Proteomes" id="UP000521922"/>
    </source>
</evidence>
<evidence type="ECO:0000256" key="1">
    <source>
        <dbReference type="ARBA" id="ARBA00004651"/>
    </source>
</evidence>
<dbReference type="SUPFAM" id="SSF161098">
    <property type="entry name" value="MetI-like"/>
    <property type="match status" value="1"/>
</dbReference>
<evidence type="ECO:0000313" key="10">
    <source>
        <dbReference type="EMBL" id="NYD21659.1"/>
    </source>
</evidence>
<dbReference type="PANTHER" id="PTHR43744">
    <property type="entry name" value="ABC TRANSPORTER PERMEASE PROTEIN MG189-RELATED-RELATED"/>
    <property type="match status" value="1"/>
</dbReference>
<feature type="region of interest" description="Disordered" evidence="7">
    <location>
        <begin position="1"/>
        <end position="37"/>
    </location>
</feature>
<evidence type="ECO:0000256" key="4">
    <source>
        <dbReference type="ARBA" id="ARBA00022692"/>
    </source>
</evidence>
<dbReference type="GO" id="GO:0005886">
    <property type="term" value="C:plasma membrane"/>
    <property type="evidence" value="ECO:0007669"/>
    <property type="project" value="UniProtKB-SubCell"/>
</dbReference>
<evidence type="ECO:0000256" key="6">
    <source>
        <dbReference type="ARBA" id="ARBA00023136"/>
    </source>
</evidence>
<evidence type="ECO:0000256" key="3">
    <source>
        <dbReference type="ARBA" id="ARBA00022475"/>
    </source>
</evidence>
<evidence type="ECO:0000256" key="8">
    <source>
        <dbReference type="SAM" id="Phobius"/>
    </source>
</evidence>
<feature type="domain" description="ABC transmembrane type-1" evidence="9">
    <location>
        <begin position="111"/>
        <end position="310"/>
    </location>
</feature>
<keyword evidence="6 8" id="KW-0472">Membrane</keyword>
<protein>
    <submittedName>
        <fullName evidence="10">Putative aldouronate transport system permease protein</fullName>
    </submittedName>
</protein>
<feature type="transmembrane region" description="Helical" evidence="8">
    <location>
        <begin position="220"/>
        <end position="243"/>
    </location>
</feature>